<dbReference type="InterPro" id="IPR003439">
    <property type="entry name" value="ABC_transporter-like_ATP-bd"/>
</dbReference>
<dbReference type="SUPFAM" id="SSF52540">
    <property type="entry name" value="P-loop containing nucleoside triphosphate hydrolases"/>
    <property type="match status" value="2"/>
</dbReference>
<feature type="domain" description="ABC transporter" evidence="6">
    <location>
        <begin position="299"/>
        <end position="490"/>
    </location>
</feature>
<evidence type="ECO:0000256" key="3">
    <source>
        <dbReference type="ARBA" id="ARBA00022840"/>
    </source>
</evidence>
<feature type="coiled-coil region" evidence="4">
    <location>
        <begin position="196"/>
        <end position="230"/>
    </location>
</feature>
<evidence type="ECO:0000259" key="6">
    <source>
        <dbReference type="PROSITE" id="PS50893"/>
    </source>
</evidence>
<evidence type="ECO:0000256" key="5">
    <source>
        <dbReference type="SAM" id="MobiDB-lite"/>
    </source>
</evidence>
<dbReference type="InterPro" id="IPR027417">
    <property type="entry name" value="P-loop_NTPase"/>
</dbReference>
<dbReference type="CDD" id="cd03221">
    <property type="entry name" value="ABCF_EF-3"/>
    <property type="match status" value="2"/>
</dbReference>
<dbReference type="PROSITE" id="PS00211">
    <property type="entry name" value="ABC_TRANSPORTER_1"/>
    <property type="match status" value="2"/>
</dbReference>
<keyword evidence="2" id="KW-0547">Nucleotide-binding</keyword>
<gene>
    <name evidence="7" type="primary">abc-f</name>
    <name evidence="7" type="ORF">ESZ54_11665</name>
</gene>
<proteinExistence type="predicted"/>
<feature type="region of interest" description="Disordered" evidence="5">
    <location>
        <begin position="232"/>
        <end position="252"/>
    </location>
</feature>
<keyword evidence="1" id="KW-0677">Repeat</keyword>
<dbReference type="Pfam" id="PF12848">
    <property type="entry name" value="ABC_tran_Xtn"/>
    <property type="match status" value="1"/>
</dbReference>
<dbReference type="InterPro" id="IPR017871">
    <property type="entry name" value="ABC_transporter-like_CS"/>
</dbReference>
<dbReference type="RefSeq" id="WP_136137832.1">
    <property type="nucleotide sequence ID" value="NZ_SDGV01000033.1"/>
</dbReference>
<dbReference type="PANTHER" id="PTHR19211:SF100">
    <property type="entry name" value="RIBOSOME PROTECTION PROTEIN VMLR"/>
    <property type="match status" value="1"/>
</dbReference>
<dbReference type="Pfam" id="PF00005">
    <property type="entry name" value="ABC_tran"/>
    <property type="match status" value="2"/>
</dbReference>
<comment type="caution">
    <text evidence="7">The sequence shown here is derived from an EMBL/GenBank/DDBJ whole genome shotgun (WGS) entry which is preliminary data.</text>
</comment>
<dbReference type="PROSITE" id="PS50893">
    <property type="entry name" value="ABC_TRANSPORTER_2"/>
    <property type="match status" value="2"/>
</dbReference>
<keyword evidence="4" id="KW-0175">Coiled coil</keyword>
<reference evidence="7 8" key="1">
    <citation type="submission" date="2019-01" db="EMBL/GenBank/DDBJ databases">
        <title>Vagococcus silagei sp. nov. isolated from brewer's grain.</title>
        <authorList>
            <person name="Guu J.-R."/>
        </authorList>
    </citation>
    <scope>NUCLEOTIDE SEQUENCE [LARGE SCALE GENOMIC DNA]</scope>
    <source>
        <strain evidence="7 8">2B-2</strain>
    </source>
</reference>
<dbReference type="EMBL" id="SDGV01000033">
    <property type="protein sequence ID" value="THB60202.1"/>
    <property type="molecule type" value="Genomic_DNA"/>
</dbReference>
<evidence type="ECO:0000256" key="4">
    <source>
        <dbReference type="SAM" id="Coils"/>
    </source>
</evidence>
<sequence length="490" mass="56362">MNGLVLQIKNLRKTFDGRDILKVKHLSVYQGSRIAIIGTNGSGKSTLLKLIAQEILPDEGRIESHVDFSYFAQIEKLTKKNVSSNLDGEWLSRFNVPSKVLLEMSGGEQNKARLIQVLSQYQEGMLLDEPTTHLDEESIQQLSDELEYYFGTLIFVSHDRHFINRVATKIWEIEDGRVNEYDGDYESYCRQKEQIERAQENRFNQYQRDKQKLEKTIENKEKQVIKLKKVSTKQHQKNIKPSRLSASKSKDSVQKAAEKAKKVVEHRLQQLEKIETVQKTRKVYFPIPQQLQIHSQYPIRGDEISLIVGGKELIQQSNFEFKMGSKIALIGANGSGKTCLLNHILENGKGIYLSPKVVFSTYEQLSYQFDEEEDILSYVMMQSDFDEVNVRSVLHRLGFTQTSLMTKMKLISGGEATRIALALAFLRPANVLVLDEPTNFIDLKTIEALEELIKAYQGMVIFVSHDQSFIKACADEVFRIEKQRLIHEKY</sequence>
<name>A0A4S3B0B4_9ENTE</name>
<accession>A0A4S3B0B4</accession>
<dbReference type="InterPro" id="IPR050611">
    <property type="entry name" value="ABCF"/>
</dbReference>
<dbReference type="InterPro" id="IPR032781">
    <property type="entry name" value="ABC_tran_Xtn"/>
</dbReference>
<evidence type="ECO:0000313" key="7">
    <source>
        <dbReference type="EMBL" id="THB60202.1"/>
    </source>
</evidence>
<dbReference type="PANTHER" id="PTHR19211">
    <property type="entry name" value="ATP-BINDING TRANSPORT PROTEIN-RELATED"/>
    <property type="match status" value="1"/>
</dbReference>
<dbReference type="GO" id="GO:0016887">
    <property type="term" value="F:ATP hydrolysis activity"/>
    <property type="evidence" value="ECO:0007669"/>
    <property type="project" value="InterPro"/>
</dbReference>
<keyword evidence="3" id="KW-0067">ATP-binding</keyword>
<dbReference type="Gene3D" id="3.40.50.300">
    <property type="entry name" value="P-loop containing nucleotide triphosphate hydrolases"/>
    <property type="match status" value="3"/>
</dbReference>
<dbReference type="Proteomes" id="UP000310506">
    <property type="component" value="Unassembled WGS sequence"/>
</dbReference>
<feature type="domain" description="ABC transporter" evidence="6">
    <location>
        <begin position="6"/>
        <end position="200"/>
    </location>
</feature>
<evidence type="ECO:0000256" key="2">
    <source>
        <dbReference type="ARBA" id="ARBA00022741"/>
    </source>
</evidence>
<dbReference type="OrthoDB" id="9760950at2"/>
<dbReference type="AlphaFoldDB" id="A0A4S3B0B4"/>
<organism evidence="7 8">
    <name type="scientific">Vagococcus silagei</name>
    <dbReference type="NCBI Taxonomy" id="2508885"/>
    <lineage>
        <taxon>Bacteria</taxon>
        <taxon>Bacillati</taxon>
        <taxon>Bacillota</taxon>
        <taxon>Bacilli</taxon>
        <taxon>Lactobacillales</taxon>
        <taxon>Enterococcaceae</taxon>
        <taxon>Vagococcus</taxon>
    </lineage>
</organism>
<dbReference type="InterPro" id="IPR003593">
    <property type="entry name" value="AAA+_ATPase"/>
</dbReference>
<evidence type="ECO:0000256" key="1">
    <source>
        <dbReference type="ARBA" id="ARBA00022737"/>
    </source>
</evidence>
<dbReference type="SMART" id="SM00382">
    <property type="entry name" value="AAA"/>
    <property type="match status" value="2"/>
</dbReference>
<dbReference type="GO" id="GO:0005524">
    <property type="term" value="F:ATP binding"/>
    <property type="evidence" value="ECO:0007669"/>
    <property type="project" value="UniProtKB-KW"/>
</dbReference>
<dbReference type="NCBIfam" id="NF000355">
    <property type="entry name" value="ribo_prot_ABC_F"/>
    <property type="match status" value="1"/>
</dbReference>
<evidence type="ECO:0000313" key="8">
    <source>
        <dbReference type="Proteomes" id="UP000310506"/>
    </source>
</evidence>
<keyword evidence="8" id="KW-1185">Reference proteome</keyword>
<protein>
    <submittedName>
        <fullName evidence="7">ABC-F type ribosomal protection protein</fullName>
    </submittedName>
</protein>